<feature type="domain" description="Peptidase A1" evidence="10">
    <location>
        <begin position="68"/>
        <end position="165"/>
    </location>
</feature>
<dbReference type="PROSITE" id="PS51767">
    <property type="entry name" value="PEPTIDASE_A1"/>
    <property type="match status" value="1"/>
</dbReference>
<dbReference type="EMBL" id="JAYWIO010000001">
    <property type="protein sequence ID" value="KAK7291424.1"/>
    <property type="molecule type" value="Genomic_DNA"/>
</dbReference>
<comment type="subcellular location">
    <subcellularLocation>
        <location evidence="1">Membrane</location>
    </subcellularLocation>
</comment>
<comment type="similarity">
    <text evidence="2">Belongs to the peptidase A1 family.</text>
</comment>
<feature type="region of interest" description="Disordered" evidence="9">
    <location>
        <begin position="369"/>
        <end position="399"/>
    </location>
</feature>
<dbReference type="InterPro" id="IPR001461">
    <property type="entry name" value="Aspartic_peptidase_A1"/>
</dbReference>
<evidence type="ECO:0000256" key="9">
    <source>
        <dbReference type="SAM" id="MobiDB-lite"/>
    </source>
</evidence>
<evidence type="ECO:0000256" key="6">
    <source>
        <dbReference type="ARBA" id="ARBA00022801"/>
    </source>
</evidence>
<dbReference type="GO" id="GO:0004190">
    <property type="term" value="F:aspartic-type endopeptidase activity"/>
    <property type="evidence" value="ECO:0007669"/>
    <property type="project" value="InterPro"/>
</dbReference>
<dbReference type="GO" id="GO:0016020">
    <property type="term" value="C:membrane"/>
    <property type="evidence" value="ECO:0007669"/>
    <property type="project" value="UniProtKB-SubCell"/>
</dbReference>
<evidence type="ECO:0000256" key="3">
    <source>
        <dbReference type="ARBA" id="ARBA00022670"/>
    </source>
</evidence>
<evidence type="ECO:0000313" key="11">
    <source>
        <dbReference type="EMBL" id="KAK7291424.1"/>
    </source>
</evidence>
<dbReference type="PANTHER" id="PTHR13683">
    <property type="entry name" value="ASPARTYL PROTEASES"/>
    <property type="match status" value="1"/>
</dbReference>
<evidence type="ECO:0000256" key="4">
    <source>
        <dbReference type="ARBA" id="ARBA00022692"/>
    </source>
</evidence>
<keyword evidence="12" id="KW-1185">Reference proteome</keyword>
<keyword evidence="4" id="KW-0812">Transmembrane</keyword>
<organism evidence="11 12">
    <name type="scientific">Crotalaria pallida</name>
    <name type="common">Smooth rattlebox</name>
    <name type="synonym">Crotalaria striata</name>
    <dbReference type="NCBI Taxonomy" id="3830"/>
    <lineage>
        <taxon>Eukaryota</taxon>
        <taxon>Viridiplantae</taxon>
        <taxon>Streptophyta</taxon>
        <taxon>Embryophyta</taxon>
        <taxon>Tracheophyta</taxon>
        <taxon>Spermatophyta</taxon>
        <taxon>Magnoliopsida</taxon>
        <taxon>eudicotyledons</taxon>
        <taxon>Gunneridae</taxon>
        <taxon>Pentapetalae</taxon>
        <taxon>rosids</taxon>
        <taxon>fabids</taxon>
        <taxon>Fabales</taxon>
        <taxon>Fabaceae</taxon>
        <taxon>Papilionoideae</taxon>
        <taxon>50 kb inversion clade</taxon>
        <taxon>genistoids sensu lato</taxon>
        <taxon>core genistoids</taxon>
        <taxon>Crotalarieae</taxon>
        <taxon>Crotalaria</taxon>
    </lineage>
</organism>
<dbReference type="Proteomes" id="UP001372338">
    <property type="component" value="Unassembled WGS sequence"/>
</dbReference>
<dbReference type="SUPFAM" id="SSF50630">
    <property type="entry name" value="Acid proteases"/>
    <property type="match status" value="1"/>
</dbReference>
<keyword evidence="6" id="KW-0378">Hydrolase</keyword>
<dbReference type="Gene3D" id="2.40.70.10">
    <property type="entry name" value="Acid Proteases"/>
    <property type="match status" value="2"/>
</dbReference>
<evidence type="ECO:0000256" key="8">
    <source>
        <dbReference type="ARBA" id="ARBA00023136"/>
    </source>
</evidence>
<feature type="compositionally biased region" description="Low complexity" evidence="9">
    <location>
        <begin position="300"/>
        <end position="322"/>
    </location>
</feature>
<feature type="region of interest" description="Disordered" evidence="9">
    <location>
        <begin position="297"/>
        <end position="324"/>
    </location>
</feature>
<name>A0AAN9PBL6_CROPI</name>
<evidence type="ECO:0000259" key="10">
    <source>
        <dbReference type="PROSITE" id="PS51767"/>
    </source>
</evidence>
<comment type="caution">
    <text evidence="11">The sequence shown here is derived from an EMBL/GenBank/DDBJ whole genome shotgun (WGS) entry which is preliminary data.</text>
</comment>
<dbReference type="AlphaFoldDB" id="A0AAN9PBL6"/>
<evidence type="ECO:0000313" key="12">
    <source>
        <dbReference type="Proteomes" id="UP001372338"/>
    </source>
</evidence>
<dbReference type="InterPro" id="IPR008889">
    <property type="entry name" value="VQ"/>
</dbReference>
<keyword evidence="3" id="KW-0645">Protease</keyword>
<accession>A0AAN9PBL6</accession>
<keyword evidence="7" id="KW-1133">Transmembrane helix</keyword>
<evidence type="ECO:0000256" key="5">
    <source>
        <dbReference type="ARBA" id="ARBA00022729"/>
    </source>
</evidence>
<dbReference type="Pfam" id="PF05678">
    <property type="entry name" value="VQ"/>
    <property type="match status" value="1"/>
</dbReference>
<dbReference type="InterPro" id="IPR032861">
    <property type="entry name" value="TAXi_N"/>
</dbReference>
<keyword evidence="5" id="KW-0732">Signal</keyword>
<dbReference type="Pfam" id="PF14543">
    <property type="entry name" value="TAXi_N"/>
    <property type="match status" value="1"/>
</dbReference>
<sequence>MLLPPAASSLLELKLERAFPSHGSMQQLHLHRLHDFDRHRRKFSPPGVNHVINFSLQGSFNPFESGIYYTTLILGSPPREFRVQIDTGSDITWISCVSCSGCPVTSVLPVQLSYFDPGTSSTSSLISCSDRRCGSLIQSRDATCNVVNNRCSYRVQYEDGDTTTGPHYNVHLQSISVNGQMLRINPGVFSSAMIDSGTSLAYLPEEAYNSFADAIAVGIPKSAHVVPYEGDNCYLTNISVADIFPPASLNFADGASLALRPQDYLIRGDLVKDFTTTTTINNNMPPPLKINKDSHLIKKSSSLSSSPPSSSSTSSSSTSSSLMVNTGMAPRVVTSNKPPQRHPVIIYTHSPKVIHTHPRDFMALVQKLTGQSRSEDDGGGSNNNNPPPPRQPKQEPVSHRENVMVGNEDNEASSVITEDNNCSSSIGENQVNSCFAAAPLIMEPPMNPYMANLPVFPPPSSSEFMYPSQPLLNYSNSLFFSHNMRASLEGVNEFHEF</sequence>
<dbReference type="PANTHER" id="PTHR13683:SF375">
    <property type="entry name" value="PEPTIDASE A1 DOMAIN-CONTAINING PROTEIN"/>
    <property type="match status" value="1"/>
</dbReference>
<evidence type="ECO:0000256" key="1">
    <source>
        <dbReference type="ARBA" id="ARBA00004370"/>
    </source>
</evidence>
<protein>
    <recommendedName>
        <fullName evidence="10">Peptidase A1 domain-containing protein</fullName>
    </recommendedName>
</protein>
<proteinExistence type="inferred from homology"/>
<evidence type="ECO:0000256" key="2">
    <source>
        <dbReference type="ARBA" id="ARBA00007447"/>
    </source>
</evidence>
<dbReference type="InterPro" id="IPR033121">
    <property type="entry name" value="PEPTIDASE_A1"/>
</dbReference>
<gene>
    <name evidence="11" type="ORF">RIF29_06557</name>
</gene>
<dbReference type="GO" id="GO:0006508">
    <property type="term" value="P:proteolysis"/>
    <property type="evidence" value="ECO:0007669"/>
    <property type="project" value="UniProtKB-KW"/>
</dbReference>
<evidence type="ECO:0000256" key="7">
    <source>
        <dbReference type="ARBA" id="ARBA00022989"/>
    </source>
</evidence>
<dbReference type="InterPro" id="IPR021109">
    <property type="entry name" value="Peptidase_aspartic_dom_sf"/>
</dbReference>
<keyword evidence="8" id="KW-0472">Membrane</keyword>
<reference evidence="11 12" key="1">
    <citation type="submission" date="2024-01" db="EMBL/GenBank/DDBJ databases">
        <title>The genomes of 5 underutilized Papilionoideae crops provide insights into root nodulation and disease resistanc.</title>
        <authorList>
            <person name="Yuan L."/>
        </authorList>
    </citation>
    <scope>NUCLEOTIDE SEQUENCE [LARGE SCALE GENOMIC DNA]</scope>
    <source>
        <strain evidence="11">ZHUSHIDOU_FW_LH</strain>
        <tissue evidence="11">Leaf</tissue>
    </source>
</reference>